<evidence type="ECO:0000313" key="3">
    <source>
        <dbReference type="EMBL" id="KAG2448627.1"/>
    </source>
</evidence>
<accession>A0A836B609</accession>
<dbReference type="Proteomes" id="UP000613740">
    <property type="component" value="Unassembled WGS sequence"/>
</dbReference>
<dbReference type="OrthoDB" id="26525at2759"/>
<gene>
    <name evidence="3" type="ORF">HYH02_006515</name>
</gene>
<name>A0A836B609_9CHLO</name>
<evidence type="ECO:0000256" key="1">
    <source>
        <dbReference type="SAM" id="MobiDB-lite"/>
    </source>
</evidence>
<feature type="domain" description="EF-hand" evidence="2">
    <location>
        <begin position="89"/>
        <end position="124"/>
    </location>
</feature>
<feature type="region of interest" description="Disordered" evidence="1">
    <location>
        <begin position="1"/>
        <end position="21"/>
    </location>
</feature>
<feature type="compositionally biased region" description="Low complexity" evidence="1">
    <location>
        <begin position="1"/>
        <end position="17"/>
    </location>
</feature>
<comment type="caution">
    <text evidence="3">The sequence shown here is derived from an EMBL/GenBank/DDBJ whole genome shotgun (WGS) entry which is preliminary data.</text>
</comment>
<protein>
    <recommendedName>
        <fullName evidence="2">EF-hand domain-containing protein</fullName>
    </recommendedName>
</protein>
<evidence type="ECO:0000313" key="4">
    <source>
        <dbReference type="Proteomes" id="UP000613740"/>
    </source>
</evidence>
<keyword evidence="4" id="KW-1185">Reference proteome</keyword>
<dbReference type="GO" id="GO:0005509">
    <property type="term" value="F:calcium ion binding"/>
    <property type="evidence" value="ECO:0007669"/>
    <property type="project" value="InterPro"/>
</dbReference>
<organism evidence="3 4">
    <name type="scientific">Chlamydomonas schloesseri</name>
    <dbReference type="NCBI Taxonomy" id="2026947"/>
    <lineage>
        <taxon>Eukaryota</taxon>
        <taxon>Viridiplantae</taxon>
        <taxon>Chlorophyta</taxon>
        <taxon>core chlorophytes</taxon>
        <taxon>Chlorophyceae</taxon>
        <taxon>CS clade</taxon>
        <taxon>Chlamydomonadales</taxon>
        <taxon>Chlamydomonadaceae</taxon>
        <taxon>Chlamydomonas</taxon>
    </lineage>
</organism>
<dbReference type="SUPFAM" id="SSF47391">
    <property type="entry name" value="Dimerization-anchoring domain of cAMP-dependent PK regulatory subunit"/>
    <property type="match status" value="1"/>
</dbReference>
<dbReference type="CDD" id="cd22961">
    <property type="entry name" value="DD_TEX55-like"/>
    <property type="match status" value="1"/>
</dbReference>
<sequence>MDSLLQKPGQKPPQVQGRHVDKLDALPDEQLKKQDEAYLAKHHLDKLFGECLQGLVQEMPRDPLQFIIDSVQYGVEQAKQDPATGLPLHRKDKLLELFRVIDKQDTGRISFRSMQMYANRYGGQTLGPEELSSIFTDFKAGSDNLITQQEFLVFFSRVSKTISNAQFESMVKEMLN</sequence>
<dbReference type="AlphaFoldDB" id="A0A836B609"/>
<reference evidence="3" key="1">
    <citation type="journal article" date="2020" name="bioRxiv">
        <title>Comparative genomics of Chlamydomonas.</title>
        <authorList>
            <person name="Craig R.J."/>
            <person name="Hasan A.R."/>
            <person name="Ness R.W."/>
            <person name="Keightley P.D."/>
        </authorList>
    </citation>
    <scope>NUCLEOTIDE SEQUENCE</scope>
    <source>
        <strain evidence="3">CCAP 11/173</strain>
    </source>
</reference>
<dbReference type="PROSITE" id="PS50222">
    <property type="entry name" value="EF_HAND_2"/>
    <property type="match status" value="1"/>
</dbReference>
<dbReference type="Gene3D" id="1.10.238.10">
    <property type="entry name" value="EF-hand"/>
    <property type="match status" value="1"/>
</dbReference>
<dbReference type="InterPro" id="IPR002048">
    <property type="entry name" value="EF_hand_dom"/>
</dbReference>
<dbReference type="EMBL" id="JAEHOD010000017">
    <property type="protein sequence ID" value="KAG2448627.1"/>
    <property type="molecule type" value="Genomic_DNA"/>
</dbReference>
<proteinExistence type="predicted"/>
<dbReference type="InterPro" id="IPR011992">
    <property type="entry name" value="EF-hand-dom_pair"/>
</dbReference>
<dbReference type="SUPFAM" id="SSF47473">
    <property type="entry name" value="EF-hand"/>
    <property type="match status" value="1"/>
</dbReference>
<evidence type="ECO:0000259" key="2">
    <source>
        <dbReference type="PROSITE" id="PS50222"/>
    </source>
</evidence>